<dbReference type="EMBL" id="VSSQ01026675">
    <property type="protein sequence ID" value="MPM75516.1"/>
    <property type="molecule type" value="Genomic_DNA"/>
</dbReference>
<evidence type="ECO:0000313" key="3">
    <source>
        <dbReference type="EMBL" id="MPM75516.1"/>
    </source>
</evidence>
<dbReference type="Pfam" id="PF10066">
    <property type="entry name" value="DUF2304"/>
    <property type="match status" value="1"/>
</dbReference>
<feature type="region of interest" description="Disordered" evidence="1">
    <location>
        <begin position="117"/>
        <end position="168"/>
    </location>
</feature>
<evidence type="ECO:0000256" key="2">
    <source>
        <dbReference type="SAM" id="Phobius"/>
    </source>
</evidence>
<gene>
    <name evidence="3" type="ORF">SDC9_122509</name>
</gene>
<reference evidence="3" key="1">
    <citation type="submission" date="2019-08" db="EMBL/GenBank/DDBJ databases">
        <authorList>
            <person name="Kucharzyk K."/>
            <person name="Murdoch R.W."/>
            <person name="Higgins S."/>
            <person name="Loffler F."/>
        </authorList>
    </citation>
    <scope>NUCLEOTIDE SEQUENCE</scope>
</reference>
<keyword evidence="2" id="KW-0472">Membrane</keyword>
<dbReference type="InterPro" id="IPR019277">
    <property type="entry name" value="DUF2304"/>
</dbReference>
<accession>A0A645CEX2</accession>
<comment type="caution">
    <text evidence="3">The sequence shown here is derived from an EMBL/GenBank/DDBJ whole genome shotgun (WGS) entry which is preliminary data.</text>
</comment>
<feature type="transmembrane region" description="Helical" evidence="2">
    <location>
        <begin position="67"/>
        <end position="85"/>
    </location>
</feature>
<keyword evidence="2" id="KW-0812">Transmembrane</keyword>
<organism evidence="3">
    <name type="scientific">bioreactor metagenome</name>
    <dbReference type="NCBI Taxonomy" id="1076179"/>
    <lineage>
        <taxon>unclassified sequences</taxon>
        <taxon>metagenomes</taxon>
        <taxon>ecological metagenomes</taxon>
    </lineage>
</organism>
<evidence type="ECO:0008006" key="4">
    <source>
        <dbReference type="Google" id="ProtNLM"/>
    </source>
</evidence>
<feature type="transmembrane region" description="Helical" evidence="2">
    <location>
        <begin position="30"/>
        <end position="47"/>
    </location>
</feature>
<evidence type="ECO:0000256" key="1">
    <source>
        <dbReference type="SAM" id="MobiDB-lite"/>
    </source>
</evidence>
<proteinExistence type="predicted"/>
<protein>
    <recommendedName>
        <fullName evidence="4">DUF2304 domain-containing protein</fullName>
    </recommendedName>
</protein>
<sequence>MLVQIAIIALGILLGYLILASRGSHGAKASVKVGLVLLVVVMIVTVLNPNLMTRIANLAGIGRGADLLLYAVTGAFLFYVLTQYLKSQSQRDVIVRLARRVALLEAEGRYAAVLAPAGSPQSDAERAGLPRPDSDPAGLPRPGSAPAGLPRPDSDSEGNGPQQVPPTS</sequence>
<dbReference type="AlphaFoldDB" id="A0A645CEX2"/>
<feature type="compositionally biased region" description="Basic and acidic residues" evidence="1">
    <location>
        <begin position="123"/>
        <end position="134"/>
    </location>
</feature>
<name>A0A645CEX2_9ZZZZ</name>
<keyword evidence="2" id="KW-1133">Transmembrane helix</keyword>